<keyword evidence="3" id="KW-1185">Reference proteome</keyword>
<comment type="caution">
    <text evidence="2">The sequence shown here is derived from an EMBL/GenBank/DDBJ whole genome shotgun (WGS) entry which is preliminary data.</text>
</comment>
<feature type="transmembrane region" description="Helical" evidence="1">
    <location>
        <begin position="142"/>
        <end position="161"/>
    </location>
</feature>
<evidence type="ECO:0000313" key="3">
    <source>
        <dbReference type="Proteomes" id="UP001454036"/>
    </source>
</evidence>
<reference evidence="2 3" key="1">
    <citation type="submission" date="2024-01" db="EMBL/GenBank/DDBJ databases">
        <title>The complete chloroplast genome sequence of Lithospermum erythrorhizon: insights into the phylogenetic relationship among Boraginaceae species and the maternal lineages of purple gromwells.</title>
        <authorList>
            <person name="Okada T."/>
            <person name="Watanabe K."/>
        </authorList>
    </citation>
    <scope>NUCLEOTIDE SEQUENCE [LARGE SCALE GENOMIC DNA]</scope>
</reference>
<dbReference type="Proteomes" id="UP001454036">
    <property type="component" value="Unassembled WGS sequence"/>
</dbReference>
<dbReference type="AlphaFoldDB" id="A0AAV3PF31"/>
<proteinExistence type="predicted"/>
<evidence type="ECO:0000313" key="2">
    <source>
        <dbReference type="EMBL" id="GAA0149552.1"/>
    </source>
</evidence>
<keyword evidence="1" id="KW-0472">Membrane</keyword>
<name>A0AAV3PF31_LITER</name>
<protein>
    <submittedName>
        <fullName evidence="2">Uncharacterized protein</fullName>
    </submittedName>
</protein>
<organism evidence="2 3">
    <name type="scientific">Lithospermum erythrorhizon</name>
    <name type="common">Purple gromwell</name>
    <name type="synonym">Lithospermum officinale var. erythrorhizon</name>
    <dbReference type="NCBI Taxonomy" id="34254"/>
    <lineage>
        <taxon>Eukaryota</taxon>
        <taxon>Viridiplantae</taxon>
        <taxon>Streptophyta</taxon>
        <taxon>Embryophyta</taxon>
        <taxon>Tracheophyta</taxon>
        <taxon>Spermatophyta</taxon>
        <taxon>Magnoliopsida</taxon>
        <taxon>eudicotyledons</taxon>
        <taxon>Gunneridae</taxon>
        <taxon>Pentapetalae</taxon>
        <taxon>asterids</taxon>
        <taxon>lamiids</taxon>
        <taxon>Boraginales</taxon>
        <taxon>Boraginaceae</taxon>
        <taxon>Boraginoideae</taxon>
        <taxon>Lithospermeae</taxon>
        <taxon>Lithospermum</taxon>
    </lineage>
</organism>
<evidence type="ECO:0000256" key="1">
    <source>
        <dbReference type="SAM" id="Phobius"/>
    </source>
</evidence>
<sequence length="165" mass="18959">MNLALLAKHGWRVATQEASLLFKLLEGRVQDVEASHVLAIPLSRRLPRDRIIWHYTRSGYLTCSGYKCARVMKRNGDLRGVAWGECSSGRVEDPCWKSIWHLQVPPRVNLLFGNTPTTSSQQRIDFDDEELHLILNVYYTRVLMRIYFICFLNVLSLAGFGSPHL</sequence>
<keyword evidence="1" id="KW-0812">Transmembrane</keyword>
<accession>A0AAV3PF31</accession>
<dbReference type="EMBL" id="BAABME010017294">
    <property type="protein sequence ID" value="GAA0149552.1"/>
    <property type="molecule type" value="Genomic_DNA"/>
</dbReference>
<gene>
    <name evidence="2" type="ORF">LIER_36950</name>
</gene>
<keyword evidence="1" id="KW-1133">Transmembrane helix</keyword>